<dbReference type="EMBL" id="KX397280">
    <property type="protein sequence ID" value="ANS06199.1"/>
    <property type="molecule type" value="Genomic_DNA"/>
</dbReference>
<dbReference type="Proteomes" id="UP000222126">
    <property type="component" value="Segment"/>
</dbReference>
<evidence type="ECO:0000313" key="1">
    <source>
        <dbReference type="EMBL" id="ANS06199.1"/>
    </source>
</evidence>
<sequence length="64" mass="7432">MSEHALFVSRDKAARSAERLRFIMLEASWFEVHKRQALVGYGVRFKTADGWSRVTEKDVVKYGL</sequence>
<dbReference type="KEGG" id="vg:54976439"/>
<reference evidence="1 2" key="1">
    <citation type="submission" date="2016-06" db="EMBL/GenBank/DDBJ databases">
        <title>Not all particles are equal: the selective enrichment of particle-associated bacteria from the Mediterranean Sea.</title>
        <authorList>
            <person name="Lopez-Perez M."/>
            <person name="Kimes N.E."/>
            <person name="Haro-Moreno J.M."/>
            <person name="Rodriguez-Valera F."/>
        </authorList>
    </citation>
    <scope>NUCLEOTIDE SEQUENCE [LARGE SCALE GENOMIC DNA]</scope>
</reference>
<dbReference type="GeneID" id="54976439"/>
<dbReference type="RefSeq" id="YP_009786363.1">
    <property type="nucleotide sequence ID" value="NC_047768.1"/>
</dbReference>
<evidence type="ECO:0000313" key="2">
    <source>
        <dbReference type="Proteomes" id="UP000222126"/>
    </source>
</evidence>
<name>A0A1B1IXY8_9CAUD</name>
<keyword evidence="2" id="KW-1185">Reference proteome</keyword>
<organism evidence="1 2">
    <name type="scientific">Phage MedPE-SWcel-C56</name>
    <dbReference type="NCBI Taxonomy" id="1871314"/>
    <lineage>
        <taxon>Viruses</taxon>
        <taxon>Duplodnaviria</taxon>
        <taxon>Heunggongvirae</taxon>
        <taxon>Uroviricota</taxon>
        <taxon>Caudoviricetes</taxon>
        <taxon>Autographivirales</taxon>
        <taxon>Kafavirus</taxon>
        <taxon>Kafavirus SWcelC56</taxon>
    </lineage>
</organism>
<accession>A0A1B1IXY8</accession>
<protein>
    <submittedName>
        <fullName evidence="1">Uncharacterized protein</fullName>
    </submittedName>
</protein>
<proteinExistence type="predicted"/>